<organism evidence="1 2">
    <name type="scientific">Gigaspora margarita</name>
    <dbReference type="NCBI Taxonomy" id="4874"/>
    <lineage>
        <taxon>Eukaryota</taxon>
        <taxon>Fungi</taxon>
        <taxon>Fungi incertae sedis</taxon>
        <taxon>Mucoromycota</taxon>
        <taxon>Glomeromycotina</taxon>
        <taxon>Glomeromycetes</taxon>
        <taxon>Diversisporales</taxon>
        <taxon>Gigasporaceae</taxon>
        <taxon>Gigaspora</taxon>
    </lineage>
</organism>
<reference evidence="1 2" key="1">
    <citation type="submission" date="2021-06" db="EMBL/GenBank/DDBJ databases">
        <authorList>
            <person name="Kallberg Y."/>
            <person name="Tangrot J."/>
            <person name="Rosling A."/>
        </authorList>
    </citation>
    <scope>NUCLEOTIDE SEQUENCE [LARGE SCALE GENOMIC DNA]</scope>
    <source>
        <strain evidence="1 2">120-4 pot B 10/14</strain>
    </source>
</reference>
<gene>
    <name evidence="1" type="ORF">GMARGA_LOCUS14923</name>
</gene>
<comment type="caution">
    <text evidence="1">The sequence shown here is derived from an EMBL/GenBank/DDBJ whole genome shotgun (WGS) entry which is preliminary data.</text>
</comment>
<evidence type="ECO:0000313" key="1">
    <source>
        <dbReference type="EMBL" id="CAG8736511.1"/>
    </source>
</evidence>
<dbReference type="EMBL" id="CAJVQB010010090">
    <property type="protein sequence ID" value="CAG8736511.1"/>
    <property type="molecule type" value="Genomic_DNA"/>
</dbReference>
<feature type="non-terminal residue" evidence="1">
    <location>
        <position position="51"/>
    </location>
</feature>
<dbReference type="Proteomes" id="UP000789901">
    <property type="component" value="Unassembled WGS sequence"/>
</dbReference>
<protein>
    <submittedName>
        <fullName evidence="1">20643_t:CDS:1</fullName>
    </submittedName>
</protein>
<accession>A0ABN7V7B3</accession>
<evidence type="ECO:0000313" key="2">
    <source>
        <dbReference type="Proteomes" id="UP000789901"/>
    </source>
</evidence>
<keyword evidence="2" id="KW-1185">Reference proteome</keyword>
<proteinExistence type="predicted"/>
<name>A0ABN7V7B3_GIGMA</name>
<sequence>MPCYADTIVKIKLVHQKESHGTNPMGHDNNEIELTIYVSIDSTECNPETQV</sequence>